<comment type="caution">
    <text evidence="2">The sequence shown here is derived from an EMBL/GenBank/DDBJ whole genome shotgun (WGS) entry which is preliminary data.</text>
</comment>
<feature type="region of interest" description="Disordered" evidence="1">
    <location>
        <begin position="299"/>
        <end position="324"/>
    </location>
</feature>
<feature type="compositionally biased region" description="Basic residues" evidence="1">
    <location>
        <begin position="96"/>
        <end position="114"/>
    </location>
</feature>
<evidence type="ECO:0000313" key="2">
    <source>
        <dbReference type="EMBL" id="MED6159297.1"/>
    </source>
</evidence>
<gene>
    <name evidence="2" type="ORF">PIB30_041050</name>
</gene>
<evidence type="ECO:0000256" key="1">
    <source>
        <dbReference type="SAM" id="MobiDB-lite"/>
    </source>
</evidence>
<dbReference type="PANTHER" id="PTHR34546:SF3">
    <property type="entry name" value="OS06G0153600 PROTEIN"/>
    <property type="match status" value="1"/>
</dbReference>
<feature type="region of interest" description="Disordered" evidence="1">
    <location>
        <begin position="65"/>
        <end position="146"/>
    </location>
</feature>
<organism evidence="2 3">
    <name type="scientific">Stylosanthes scabra</name>
    <dbReference type="NCBI Taxonomy" id="79078"/>
    <lineage>
        <taxon>Eukaryota</taxon>
        <taxon>Viridiplantae</taxon>
        <taxon>Streptophyta</taxon>
        <taxon>Embryophyta</taxon>
        <taxon>Tracheophyta</taxon>
        <taxon>Spermatophyta</taxon>
        <taxon>Magnoliopsida</taxon>
        <taxon>eudicotyledons</taxon>
        <taxon>Gunneridae</taxon>
        <taxon>Pentapetalae</taxon>
        <taxon>rosids</taxon>
        <taxon>fabids</taxon>
        <taxon>Fabales</taxon>
        <taxon>Fabaceae</taxon>
        <taxon>Papilionoideae</taxon>
        <taxon>50 kb inversion clade</taxon>
        <taxon>dalbergioids sensu lato</taxon>
        <taxon>Dalbergieae</taxon>
        <taxon>Pterocarpus clade</taxon>
        <taxon>Stylosanthes</taxon>
    </lineage>
</organism>
<proteinExistence type="predicted"/>
<dbReference type="Proteomes" id="UP001341840">
    <property type="component" value="Unassembled WGS sequence"/>
</dbReference>
<evidence type="ECO:0000313" key="3">
    <source>
        <dbReference type="Proteomes" id="UP001341840"/>
    </source>
</evidence>
<sequence length="580" mass="65255">MNPYDERRLIDEVIYLHSLWHQGPPQTPPPPRNPILTPTQLTNSNNILFPTQHYFPKPHAPHFNWSPSHLNPHHQHPLPIPLAPAHTGSLPPASNNKKKKKKNKNNNGRGRPRSRGLEWPCPAPPDPTSTGWPAPKKPRLEAPAVSPEEKERLAALHSQNKASQAFREFMLNSDDDYCDDIDDEDEDHEDVDLEEYEEFFLRIFKEDDELKSYYHRRFENGEFCCLVCGAVGKKNSGKKYKDCVSLLQHAKSVLRTVNKGAHRAFAKAVCKVFGWDIDQLPVIARTGEPLESNFNIRPSNAEDEVRENADDGEGGTCKQDDKVSLENNDQPVEGRVCGAEQSVIRCSMIQRDLDNKDENLDEKILDIKFESGEGGAMTKASLEHCDSGAGWACKNPNTDSSSTASVWPLFETNSSHCTSSRSEEEKASAAVQQLQHKALKACEKYLVANAGSDSDDDDCNEEDEDDEVDHSPEEHEDFKFFLSLFTEDSDLRIYYENNNSKGDFYCLVCGGIGNKVWKRYNDCIALLQHSTAIKKTKRKQAHRAYSQVICKVLGWDIDRLPTIVLKGQPLSSSLAGSTNL</sequence>
<reference evidence="2 3" key="1">
    <citation type="journal article" date="2023" name="Plants (Basel)">
        <title>Bridging the Gap: Combining Genomics and Transcriptomics Approaches to Understand Stylosanthes scabra, an Orphan Legume from the Brazilian Caatinga.</title>
        <authorList>
            <person name="Ferreira-Neto J.R.C."/>
            <person name="da Silva M.D."/>
            <person name="Binneck E."/>
            <person name="de Melo N.F."/>
            <person name="da Silva R.H."/>
            <person name="de Melo A.L.T.M."/>
            <person name="Pandolfi V."/>
            <person name="Bustamante F.O."/>
            <person name="Brasileiro-Vidal A.C."/>
            <person name="Benko-Iseppon A.M."/>
        </authorList>
    </citation>
    <scope>NUCLEOTIDE SEQUENCE [LARGE SCALE GENOMIC DNA]</scope>
    <source>
        <tissue evidence="2">Leaves</tissue>
    </source>
</reference>
<feature type="compositionally biased region" description="Acidic residues" evidence="1">
    <location>
        <begin position="453"/>
        <end position="468"/>
    </location>
</feature>
<dbReference type="PANTHER" id="PTHR34546">
    <property type="entry name" value="OS06G0153600 PROTEIN"/>
    <property type="match status" value="1"/>
</dbReference>
<name>A0ABU6UEZ7_9FABA</name>
<protein>
    <submittedName>
        <fullName evidence="2">Uncharacterized protein</fullName>
    </submittedName>
</protein>
<accession>A0ABU6UEZ7</accession>
<dbReference type="EMBL" id="JASCZI010121054">
    <property type="protein sequence ID" value="MED6159297.1"/>
    <property type="molecule type" value="Genomic_DNA"/>
</dbReference>
<feature type="compositionally biased region" description="Acidic residues" evidence="1">
    <location>
        <begin position="301"/>
        <end position="313"/>
    </location>
</feature>
<feature type="region of interest" description="Disordered" evidence="1">
    <location>
        <begin position="451"/>
        <end position="473"/>
    </location>
</feature>
<keyword evidence="3" id="KW-1185">Reference proteome</keyword>